<sequence length="64" mass="7255">MAIATKTMVFPNYPFFMSAFGSDENESNSEPFNFTIRRELLLDPKEVWMGQRIGEGANSLVHKG</sequence>
<dbReference type="STRING" id="81985.R0FMY5"/>
<evidence type="ECO:0000313" key="2">
    <source>
        <dbReference type="Proteomes" id="UP000029121"/>
    </source>
</evidence>
<dbReference type="Proteomes" id="UP000029121">
    <property type="component" value="Unassembled WGS sequence"/>
</dbReference>
<dbReference type="AlphaFoldDB" id="R0FMY5"/>
<gene>
    <name evidence="1" type="ORF">CARUB_v100186520mg</name>
</gene>
<reference evidence="2" key="1">
    <citation type="journal article" date="2013" name="Nat. Genet.">
        <title>The Capsella rubella genome and the genomic consequences of rapid mating system evolution.</title>
        <authorList>
            <person name="Slotte T."/>
            <person name="Hazzouri K.M."/>
            <person name="Agren J.A."/>
            <person name="Koenig D."/>
            <person name="Maumus F."/>
            <person name="Guo Y.L."/>
            <person name="Steige K."/>
            <person name="Platts A.E."/>
            <person name="Escobar J.S."/>
            <person name="Newman L.K."/>
            <person name="Wang W."/>
            <person name="Mandakova T."/>
            <person name="Vello E."/>
            <person name="Smith L.M."/>
            <person name="Henz S.R."/>
            <person name="Steffen J."/>
            <person name="Takuno S."/>
            <person name="Brandvain Y."/>
            <person name="Coop G."/>
            <person name="Andolfatto P."/>
            <person name="Hu T.T."/>
            <person name="Blanchette M."/>
            <person name="Clark R.M."/>
            <person name="Quesneville H."/>
            <person name="Nordborg M."/>
            <person name="Gaut B.S."/>
            <person name="Lysak M.A."/>
            <person name="Jenkins J."/>
            <person name="Grimwood J."/>
            <person name="Chapman J."/>
            <person name="Prochnik S."/>
            <person name="Shu S."/>
            <person name="Rokhsar D."/>
            <person name="Schmutz J."/>
            <person name="Weigel D."/>
            <person name="Wright S.I."/>
        </authorList>
    </citation>
    <scope>NUCLEOTIDE SEQUENCE [LARGE SCALE GENOMIC DNA]</scope>
    <source>
        <strain evidence="2">cv. Monte Gargano</strain>
    </source>
</reference>
<keyword evidence="2" id="KW-1185">Reference proteome</keyword>
<organism evidence="1 2">
    <name type="scientific">Capsella rubella</name>
    <dbReference type="NCBI Taxonomy" id="81985"/>
    <lineage>
        <taxon>Eukaryota</taxon>
        <taxon>Viridiplantae</taxon>
        <taxon>Streptophyta</taxon>
        <taxon>Embryophyta</taxon>
        <taxon>Tracheophyta</taxon>
        <taxon>Spermatophyta</taxon>
        <taxon>Magnoliopsida</taxon>
        <taxon>eudicotyledons</taxon>
        <taxon>Gunneridae</taxon>
        <taxon>Pentapetalae</taxon>
        <taxon>rosids</taxon>
        <taxon>malvids</taxon>
        <taxon>Brassicales</taxon>
        <taxon>Brassicaceae</taxon>
        <taxon>Camelineae</taxon>
        <taxon>Capsella</taxon>
    </lineage>
</organism>
<dbReference type="eggNOG" id="KOG0192">
    <property type="taxonomic scope" value="Eukaryota"/>
</dbReference>
<dbReference type="EMBL" id="KB870809">
    <property type="protein sequence ID" value="EOA23376.1"/>
    <property type="molecule type" value="Genomic_DNA"/>
</dbReference>
<name>R0FMY5_9BRAS</name>
<protein>
    <submittedName>
        <fullName evidence="1">Uncharacterized protein</fullName>
    </submittedName>
</protein>
<evidence type="ECO:0000313" key="1">
    <source>
        <dbReference type="EMBL" id="EOA23376.1"/>
    </source>
</evidence>
<accession>R0FMY5</accession>
<feature type="non-terminal residue" evidence="1">
    <location>
        <position position="64"/>
    </location>
</feature>
<proteinExistence type="predicted"/>